<protein>
    <submittedName>
        <fullName evidence="8">Folylpolyglutamate synthase</fullName>
        <ecNumber evidence="8">6.3.2.12</ecNumber>
    </submittedName>
</protein>
<dbReference type="InterPro" id="IPR036565">
    <property type="entry name" value="Mur-like_cat_sf"/>
</dbReference>
<dbReference type="SUPFAM" id="SSF53623">
    <property type="entry name" value="MurD-like peptide ligases, catalytic domain"/>
    <property type="match status" value="1"/>
</dbReference>
<keyword evidence="6" id="KW-0460">Magnesium</keyword>
<organism evidence="8 9">
    <name type="scientific">Knufia obscura</name>
    <dbReference type="NCBI Taxonomy" id="1635080"/>
    <lineage>
        <taxon>Eukaryota</taxon>
        <taxon>Fungi</taxon>
        <taxon>Dikarya</taxon>
        <taxon>Ascomycota</taxon>
        <taxon>Pezizomycotina</taxon>
        <taxon>Eurotiomycetes</taxon>
        <taxon>Chaetothyriomycetidae</taxon>
        <taxon>Chaetothyriales</taxon>
        <taxon>Trichomeriaceae</taxon>
        <taxon>Knufia</taxon>
    </lineage>
</organism>
<dbReference type="PANTHER" id="PTHR11136">
    <property type="entry name" value="FOLYLPOLYGLUTAMATE SYNTHASE-RELATED"/>
    <property type="match status" value="1"/>
</dbReference>
<dbReference type="PANTHER" id="PTHR11136:SF0">
    <property type="entry name" value="DIHYDROFOLATE SYNTHETASE-RELATED"/>
    <property type="match status" value="1"/>
</dbReference>
<keyword evidence="5" id="KW-0067">ATP-binding</keyword>
<dbReference type="GO" id="GO:0008841">
    <property type="term" value="F:dihydrofolate synthase activity"/>
    <property type="evidence" value="ECO:0007669"/>
    <property type="project" value="UniProtKB-EC"/>
</dbReference>
<evidence type="ECO:0000256" key="6">
    <source>
        <dbReference type="ARBA" id="ARBA00022842"/>
    </source>
</evidence>
<dbReference type="InterPro" id="IPR018109">
    <property type="entry name" value="Folylpolyglutamate_synth_CS"/>
</dbReference>
<sequence length="637" mass="70036">MINLGLKRITRLLQHISQAHFHQPQFNPPWKAVHIAGTNGKGSVAAYLSALLRRRGRREDREPLRVGRFTSPHFIDRRDCICINDQPVAEDVFLRAERDVKAIATCVEEELRDEARKAFSGKANGVERAIEQIEKDVRLTEFEILTATAFTIFSQPNPEPCDIAVIECGLGGRLDATNVLPDSAIAISVITSIGLDHLDMLGGSLESIVREKCGIVRKDVPVVIDADRGSEATDMVEAEIKGKFEHKEIVSNFEAFAMLTGGTLAEDHAHLEHDRTEQDCLGDRRGSLLSLQPHQRCNFALALTAFDYAAAAMRKQDNNLSYEDTKALWEDVIQDASKSYPARLQLLQPGWLDGTEQHQDLPLTNNTEVLLDGAHNTQSARVLKDFVDTKVLTRDRSNHNGRTRPEIWIIALSSTKPPDEVLSTLFTQQVAASASTPSDLTNESSPQSGATRIIFTSFSSVDGMPWVKPASTEVLLQCATELGLSQNVEAITINIVEALEDVEKSLSERKRHHGGSEGQQPLVVVAGSLYLCSDFLRLVRDGKEGHNVSPALARVSSRREDARKDPKPTPTSPPPSYMNAEPFGSPISPIPSQASSAPSYDSQVRHLSNSSGNSLRQSKTVSAMVPSIPQINETFHD</sequence>
<dbReference type="EMBL" id="JAVHJV010000001">
    <property type="protein sequence ID" value="KAK5947062.1"/>
    <property type="molecule type" value="Genomic_DNA"/>
</dbReference>
<keyword evidence="4" id="KW-0547">Nucleotide-binding</keyword>
<feature type="compositionally biased region" description="Basic and acidic residues" evidence="7">
    <location>
        <begin position="557"/>
        <end position="567"/>
    </location>
</feature>
<proteinExistence type="inferred from homology"/>
<comment type="similarity">
    <text evidence="1">Belongs to the folylpolyglutamate synthase family.</text>
</comment>
<dbReference type="GeneID" id="89994657"/>
<keyword evidence="9" id="KW-1185">Reference proteome</keyword>
<evidence type="ECO:0000256" key="3">
    <source>
        <dbReference type="ARBA" id="ARBA00022723"/>
    </source>
</evidence>
<dbReference type="RefSeq" id="XP_064735152.1">
    <property type="nucleotide sequence ID" value="XM_064869655.1"/>
</dbReference>
<dbReference type="NCBIfam" id="TIGR01499">
    <property type="entry name" value="folC"/>
    <property type="match status" value="1"/>
</dbReference>
<dbReference type="EC" id="6.3.2.12" evidence="8"/>
<dbReference type="Gene3D" id="3.40.1190.10">
    <property type="entry name" value="Mur-like, catalytic domain"/>
    <property type="match status" value="1"/>
</dbReference>
<dbReference type="InterPro" id="IPR001645">
    <property type="entry name" value="Folylpolyglutamate_synth"/>
</dbReference>
<evidence type="ECO:0000256" key="4">
    <source>
        <dbReference type="ARBA" id="ARBA00022741"/>
    </source>
</evidence>
<evidence type="ECO:0000256" key="1">
    <source>
        <dbReference type="ARBA" id="ARBA00008276"/>
    </source>
</evidence>
<evidence type="ECO:0000313" key="8">
    <source>
        <dbReference type="EMBL" id="KAK5947062.1"/>
    </source>
</evidence>
<gene>
    <name evidence="8" type="primary">FOL3</name>
    <name evidence="8" type="ORF">PMZ80_001208</name>
</gene>
<evidence type="ECO:0000256" key="7">
    <source>
        <dbReference type="SAM" id="MobiDB-lite"/>
    </source>
</evidence>
<keyword evidence="3" id="KW-0479">Metal-binding</keyword>
<feature type="compositionally biased region" description="Polar residues" evidence="7">
    <location>
        <begin position="600"/>
        <end position="621"/>
    </location>
</feature>
<feature type="compositionally biased region" description="Low complexity" evidence="7">
    <location>
        <begin position="585"/>
        <end position="599"/>
    </location>
</feature>
<comment type="caution">
    <text evidence="8">The sequence shown here is derived from an EMBL/GenBank/DDBJ whole genome shotgun (WGS) entry which is preliminary data.</text>
</comment>
<keyword evidence="2 8" id="KW-0436">Ligase</keyword>
<dbReference type="SUPFAM" id="SSF53244">
    <property type="entry name" value="MurD-like peptide ligases, peptide-binding domain"/>
    <property type="match status" value="1"/>
</dbReference>
<evidence type="ECO:0000313" key="9">
    <source>
        <dbReference type="Proteomes" id="UP001334248"/>
    </source>
</evidence>
<evidence type="ECO:0000256" key="5">
    <source>
        <dbReference type="ARBA" id="ARBA00022840"/>
    </source>
</evidence>
<dbReference type="Proteomes" id="UP001334248">
    <property type="component" value="Unassembled WGS sequence"/>
</dbReference>
<feature type="region of interest" description="Disordered" evidence="7">
    <location>
        <begin position="548"/>
        <end position="637"/>
    </location>
</feature>
<dbReference type="InterPro" id="IPR036615">
    <property type="entry name" value="Mur_ligase_C_dom_sf"/>
</dbReference>
<name>A0ABR0S311_9EURO</name>
<evidence type="ECO:0000256" key="2">
    <source>
        <dbReference type="ARBA" id="ARBA00022598"/>
    </source>
</evidence>
<dbReference type="PROSITE" id="PS01012">
    <property type="entry name" value="FOLYLPOLYGLU_SYNT_2"/>
    <property type="match status" value="1"/>
</dbReference>
<accession>A0ABR0S311</accession>
<reference evidence="8 9" key="1">
    <citation type="journal article" date="2023" name="Res Sq">
        <title>Genomic and morphological characterization of Knufia obscura isolated from the Mars 2020 spacecraft assembly facility.</title>
        <authorList>
            <person name="Chander A.M."/>
            <person name="Teixeira M.M."/>
            <person name="Singh N.K."/>
            <person name="Williams M.P."/>
            <person name="Parker C.W."/>
            <person name="Leo P."/>
            <person name="Stajich J.E."/>
            <person name="Torok T."/>
            <person name="Tighe S."/>
            <person name="Mason C.E."/>
            <person name="Venkateswaran K."/>
        </authorList>
    </citation>
    <scope>NUCLEOTIDE SEQUENCE [LARGE SCALE GENOMIC DNA]</scope>
    <source>
        <strain evidence="8 9">CCFEE 5817</strain>
    </source>
</reference>
<dbReference type="Gene3D" id="3.90.190.20">
    <property type="entry name" value="Mur ligase, C-terminal domain"/>
    <property type="match status" value="1"/>
</dbReference>